<feature type="region of interest" description="Disordered" evidence="1">
    <location>
        <begin position="1"/>
        <end position="21"/>
    </location>
</feature>
<accession>A0A099FEL3</accession>
<sequence length="65" mass="7154">MRAGSSAWTSRPSTSDSSDAWVKPSRIASAAAMLFRPITDTSTAMMMISMPSCAPVRRIIRKHRK</sequence>
<evidence type="ECO:0000313" key="3">
    <source>
        <dbReference type="Proteomes" id="UP000029917"/>
    </source>
</evidence>
<gene>
    <name evidence="2" type="ORF">IC63_04310</name>
</gene>
<evidence type="ECO:0000313" key="2">
    <source>
        <dbReference type="EMBL" id="KGJ08636.1"/>
    </source>
</evidence>
<feature type="compositionally biased region" description="Polar residues" evidence="1">
    <location>
        <begin position="1"/>
        <end position="18"/>
    </location>
</feature>
<keyword evidence="3" id="KW-1185">Reference proteome</keyword>
<evidence type="ECO:0000256" key="1">
    <source>
        <dbReference type="SAM" id="MobiDB-lite"/>
    </source>
</evidence>
<dbReference type="EMBL" id="JRKS01000008">
    <property type="protein sequence ID" value="KGJ08636.1"/>
    <property type="molecule type" value="Genomic_DNA"/>
</dbReference>
<organism evidence="2 3">
    <name type="scientific">Paracoccus sphaerophysae</name>
    <dbReference type="NCBI Taxonomy" id="690417"/>
    <lineage>
        <taxon>Bacteria</taxon>
        <taxon>Pseudomonadati</taxon>
        <taxon>Pseudomonadota</taxon>
        <taxon>Alphaproteobacteria</taxon>
        <taxon>Rhodobacterales</taxon>
        <taxon>Paracoccaceae</taxon>
        <taxon>Paracoccus</taxon>
    </lineage>
</organism>
<dbReference type="Proteomes" id="UP000029917">
    <property type="component" value="Unassembled WGS sequence"/>
</dbReference>
<reference evidence="2 3" key="2">
    <citation type="submission" date="2014-10" db="EMBL/GenBank/DDBJ databases">
        <title>Paracoccus sanguinis sp. nov., isolated from clinical specimens of New York State patients.</title>
        <authorList>
            <person name="Mingle L.A."/>
            <person name="Cole J.A."/>
            <person name="Lapierre P."/>
            <person name="Musser K.A."/>
        </authorList>
    </citation>
    <scope>NUCLEOTIDE SEQUENCE [LARGE SCALE GENOMIC DNA]</scope>
    <source>
        <strain evidence="2 3">HAMBI 3106</strain>
    </source>
</reference>
<name>A0A099FEL3_9RHOB</name>
<proteinExistence type="predicted"/>
<dbReference type="RefSeq" id="WP_036717198.1">
    <property type="nucleotide sequence ID" value="NZ_CALUAY010000003.1"/>
</dbReference>
<comment type="caution">
    <text evidence="2">The sequence shown here is derived from an EMBL/GenBank/DDBJ whole genome shotgun (WGS) entry which is preliminary data.</text>
</comment>
<protein>
    <submittedName>
        <fullName evidence="2">Uncharacterized protein</fullName>
    </submittedName>
</protein>
<reference evidence="2 3" key="1">
    <citation type="submission" date="2014-09" db="EMBL/GenBank/DDBJ databases">
        <authorList>
            <person name="McGinnis J.M."/>
            <person name="Wolfgang W.J."/>
        </authorList>
    </citation>
    <scope>NUCLEOTIDE SEQUENCE [LARGE SCALE GENOMIC DNA]</scope>
    <source>
        <strain evidence="2 3">HAMBI 3106</strain>
    </source>
</reference>
<dbReference type="AlphaFoldDB" id="A0A099FEL3"/>